<feature type="transmembrane region" description="Helical" evidence="1">
    <location>
        <begin position="12"/>
        <end position="33"/>
    </location>
</feature>
<evidence type="ECO:0000313" key="2">
    <source>
        <dbReference type="EMBL" id="TDP87296.1"/>
    </source>
</evidence>
<comment type="caution">
    <text evidence="2">The sequence shown here is derived from an EMBL/GenBank/DDBJ whole genome shotgun (WGS) entry which is preliminary data.</text>
</comment>
<dbReference type="Proteomes" id="UP000294547">
    <property type="component" value="Unassembled WGS sequence"/>
</dbReference>
<dbReference type="EMBL" id="SNXY01000006">
    <property type="protein sequence ID" value="TDP87296.1"/>
    <property type="molecule type" value="Genomic_DNA"/>
</dbReference>
<accession>A0A4R6RNA3</accession>
<feature type="transmembrane region" description="Helical" evidence="1">
    <location>
        <begin position="74"/>
        <end position="93"/>
    </location>
</feature>
<protein>
    <submittedName>
        <fullName evidence="2">Uncharacterized protein DUF4405</fullName>
    </submittedName>
</protein>
<keyword evidence="1" id="KW-0812">Transmembrane</keyword>
<keyword evidence="1" id="KW-1133">Transmembrane helix</keyword>
<organism evidence="2 3">
    <name type="scientific">Oharaeibacter diazotrophicus</name>
    <dbReference type="NCBI Taxonomy" id="1920512"/>
    <lineage>
        <taxon>Bacteria</taxon>
        <taxon>Pseudomonadati</taxon>
        <taxon>Pseudomonadota</taxon>
        <taxon>Alphaproteobacteria</taxon>
        <taxon>Hyphomicrobiales</taxon>
        <taxon>Pleomorphomonadaceae</taxon>
        <taxon>Oharaeibacter</taxon>
    </lineage>
</organism>
<feature type="transmembrane region" description="Helical" evidence="1">
    <location>
        <begin position="45"/>
        <end position="62"/>
    </location>
</feature>
<dbReference type="AlphaFoldDB" id="A0A4R6RNA3"/>
<reference evidence="2 3" key="1">
    <citation type="submission" date="2019-03" db="EMBL/GenBank/DDBJ databases">
        <title>Genomic Encyclopedia of Type Strains, Phase IV (KMG-IV): sequencing the most valuable type-strain genomes for metagenomic binning, comparative biology and taxonomic classification.</title>
        <authorList>
            <person name="Goeker M."/>
        </authorList>
    </citation>
    <scope>NUCLEOTIDE SEQUENCE [LARGE SCALE GENOMIC DNA]</scope>
    <source>
        <strain evidence="2 3">DSM 102969</strain>
    </source>
</reference>
<name>A0A4R6RNA3_9HYPH</name>
<evidence type="ECO:0000256" key="1">
    <source>
        <dbReference type="SAM" id="Phobius"/>
    </source>
</evidence>
<sequence>MATVKDFLCRQATPFTTGLFVVSAVSGVALFVHLGTATFREMHEILSMVLLVPVALHVWRNWRSLVGYFKRGTMWVATAVSLVLAVGFALAAGNGGGNPMMQMVGRLQSAPLTAVAPAIGSDEQAVLDALVAAGISPVKPSDSIADLSARTGRDAFEIVAALNAAAKVAPAGPATTAAP</sequence>
<dbReference type="RefSeq" id="WP_126535674.1">
    <property type="nucleotide sequence ID" value="NZ_BSPM01000008.1"/>
</dbReference>
<proteinExistence type="predicted"/>
<evidence type="ECO:0000313" key="3">
    <source>
        <dbReference type="Proteomes" id="UP000294547"/>
    </source>
</evidence>
<keyword evidence="3" id="KW-1185">Reference proteome</keyword>
<dbReference type="OrthoDB" id="5339490at2"/>
<keyword evidence="1" id="KW-0472">Membrane</keyword>
<gene>
    <name evidence="2" type="ORF">EDD54_1189</name>
</gene>